<dbReference type="EMBL" id="QJJM01000001">
    <property type="protein sequence ID" value="PXW79088.1"/>
    <property type="molecule type" value="Genomic_DNA"/>
</dbReference>
<feature type="transmembrane region" description="Helical" evidence="1">
    <location>
        <begin position="100"/>
        <end position="118"/>
    </location>
</feature>
<dbReference type="AlphaFoldDB" id="A0A2V3VE86"/>
<dbReference type="Pfam" id="PF04342">
    <property type="entry name" value="DMT_6"/>
    <property type="match status" value="1"/>
</dbReference>
<keyword evidence="3" id="KW-1185">Reference proteome</keyword>
<dbReference type="PANTHER" id="PTHR38482">
    <property type="entry name" value="DMT FAMILY PROTEIN"/>
    <property type="match status" value="1"/>
</dbReference>
<organism evidence="2 3">
    <name type="scientific">Blastomonas natatoria</name>
    <dbReference type="NCBI Taxonomy" id="34015"/>
    <lineage>
        <taxon>Bacteria</taxon>
        <taxon>Pseudomonadati</taxon>
        <taxon>Pseudomonadota</taxon>
        <taxon>Alphaproteobacteria</taxon>
        <taxon>Sphingomonadales</taxon>
        <taxon>Sphingomonadaceae</taxon>
        <taxon>Blastomonas</taxon>
    </lineage>
</organism>
<feature type="transmembrane region" description="Helical" evidence="1">
    <location>
        <begin position="7"/>
        <end position="26"/>
    </location>
</feature>
<evidence type="ECO:0000313" key="3">
    <source>
        <dbReference type="Proteomes" id="UP000248014"/>
    </source>
</evidence>
<keyword evidence="1" id="KW-1133">Transmembrane helix</keyword>
<sequence length="120" mass="13068">MPNQIAPTLVLLTISNIFMTIAWYWHLKGGPAAAASRPLFWVILTSWGIALIEYCFAVPANRIGFAHGWTPGQLKVVQEALALTVFGVFMVTVLGEALGWRHFAAFACIMAGVGFLFVGK</sequence>
<accession>A0A2V3VE86</accession>
<evidence type="ECO:0000313" key="2">
    <source>
        <dbReference type="EMBL" id="PXW79088.1"/>
    </source>
</evidence>
<evidence type="ECO:0000256" key="1">
    <source>
        <dbReference type="SAM" id="Phobius"/>
    </source>
</evidence>
<dbReference type="RefSeq" id="WP_110297066.1">
    <property type="nucleotide sequence ID" value="NZ_QJJM01000001.1"/>
</dbReference>
<reference evidence="2 3" key="1">
    <citation type="submission" date="2018-05" db="EMBL/GenBank/DDBJ databases">
        <title>Genomic Encyclopedia of Type Strains, Phase IV (KMG-IV): sequencing the most valuable type-strain genomes for metagenomic binning, comparative biology and taxonomic classification.</title>
        <authorList>
            <person name="Goeker M."/>
        </authorList>
    </citation>
    <scope>NUCLEOTIDE SEQUENCE [LARGE SCALE GENOMIC DNA]</scope>
    <source>
        <strain evidence="2 3">DSM 3183</strain>
    </source>
</reference>
<keyword evidence="1" id="KW-0812">Transmembrane</keyword>
<dbReference type="InterPro" id="IPR007437">
    <property type="entry name" value="DUF486"/>
</dbReference>
<protein>
    <recommendedName>
        <fullName evidence="4">DMT family protein</fullName>
    </recommendedName>
</protein>
<dbReference type="PANTHER" id="PTHR38482:SF1">
    <property type="entry name" value="DMT FAMILY PROTEIN"/>
    <property type="match status" value="1"/>
</dbReference>
<comment type="caution">
    <text evidence="2">The sequence shown here is derived from an EMBL/GenBank/DDBJ whole genome shotgun (WGS) entry which is preliminary data.</text>
</comment>
<gene>
    <name evidence="2" type="ORF">C7451_101150</name>
</gene>
<dbReference type="Proteomes" id="UP000248014">
    <property type="component" value="Unassembled WGS sequence"/>
</dbReference>
<dbReference type="OrthoDB" id="9805206at2"/>
<keyword evidence="1" id="KW-0472">Membrane</keyword>
<dbReference type="PIRSF" id="PIRSF021239">
    <property type="entry name" value="UCP021239"/>
    <property type="match status" value="1"/>
</dbReference>
<feature type="transmembrane region" description="Helical" evidence="1">
    <location>
        <begin position="38"/>
        <end position="56"/>
    </location>
</feature>
<name>A0A2V3VE86_9SPHN</name>
<evidence type="ECO:0008006" key="4">
    <source>
        <dbReference type="Google" id="ProtNLM"/>
    </source>
</evidence>
<feature type="transmembrane region" description="Helical" evidence="1">
    <location>
        <begin position="76"/>
        <end position="94"/>
    </location>
</feature>
<proteinExistence type="predicted"/>